<dbReference type="Gene3D" id="1.10.10.10">
    <property type="entry name" value="Winged helix-like DNA-binding domain superfamily/Winged helix DNA-binding domain"/>
    <property type="match status" value="1"/>
</dbReference>
<evidence type="ECO:0000259" key="5">
    <source>
        <dbReference type="PROSITE" id="PS50931"/>
    </source>
</evidence>
<proteinExistence type="inferred from homology"/>
<comment type="similarity">
    <text evidence="1">Belongs to the LysR transcriptional regulatory family.</text>
</comment>
<dbReference type="InterPro" id="IPR058163">
    <property type="entry name" value="LysR-type_TF_proteobact-type"/>
</dbReference>
<evidence type="ECO:0000256" key="4">
    <source>
        <dbReference type="ARBA" id="ARBA00023163"/>
    </source>
</evidence>
<keyword evidence="4" id="KW-0804">Transcription</keyword>
<dbReference type="Pfam" id="PF03466">
    <property type="entry name" value="LysR_substrate"/>
    <property type="match status" value="1"/>
</dbReference>
<accession>A0ABV5I3I7</accession>
<keyword evidence="2" id="KW-0805">Transcription regulation</keyword>
<comment type="caution">
    <text evidence="6">The sequence shown here is derived from an EMBL/GenBank/DDBJ whole genome shotgun (WGS) entry which is preliminary data.</text>
</comment>
<keyword evidence="7" id="KW-1185">Reference proteome</keyword>
<dbReference type="EMBL" id="JBHMEC010000017">
    <property type="protein sequence ID" value="MFB9150545.1"/>
    <property type="molecule type" value="Genomic_DNA"/>
</dbReference>
<evidence type="ECO:0000256" key="2">
    <source>
        <dbReference type="ARBA" id="ARBA00023015"/>
    </source>
</evidence>
<dbReference type="InterPro" id="IPR000847">
    <property type="entry name" value="LysR_HTH_N"/>
</dbReference>
<sequence>MPTSRSKLSYARLFDDLRVLLAVHRCGSMTRAAEELETTTSTVSRQISRLRGELGISPFVKSDGGWLLNPRLASLIEAFEHADGMIFSELSRVSEGAPDEARDIRIGALPSIISHVLIPGVPELWQERAHLRPVFENRVYEIGLGMSDVALVFNLPESGRLKTRRCGAFPFALYAPRGWQHGDGWASLTDRYAAQYAEARGAYFGCDAILKADSFAQLVPAMHSLGLAAVLPSVMAADEPDLVHMPDSGLDVGRDVYLIYHESRSDDADLRAVVDWICRRLADLPSPAEALPDMQRRLYTIQG</sequence>
<dbReference type="PANTHER" id="PTHR30537:SF3">
    <property type="entry name" value="TRANSCRIPTIONAL REGULATORY PROTEIN"/>
    <property type="match status" value="1"/>
</dbReference>
<organism evidence="6 7">
    <name type="scientific">Roseovarius ramblicola</name>
    <dbReference type="NCBI Taxonomy" id="2022336"/>
    <lineage>
        <taxon>Bacteria</taxon>
        <taxon>Pseudomonadati</taxon>
        <taxon>Pseudomonadota</taxon>
        <taxon>Alphaproteobacteria</taxon>
        <taxon>Rhodobacterales</taxon>
        <taxon>Roseobacteraceae</taxon>
        <taxon>Roseovarius</taxon>
    </lineage>
</organism>
<reference evidence="6 7" key="1">
    <citation type="submission" date="2024-09" db="EMBL/GenBank/DDBJ databases">
        <authorList>
            <person name="Sun Q."/>
            <person name="Mori K."/>
        </authorList>
    </citation>
    <scope>NUCLEOTIDE SEQUENCE [LARGE SCALE GENOMIC DNA]</scope>
    <source>
        <strain evidence="6 7">CECT 9424</strain>
    </source>
</reference>
<name>A0ABV5I3I7_9RHOB</name>
<evidence type="ECO:0000256" key="3">
    <source>
        <dbReference type="ARBA" id="ARBA00023125"/>
    </source>
</evidence>
<dbReference type="SUPFAM" id="SSF46785">
    <property type="entry name" value="Winged helix' DNA-binding domain"/>
    <property type="match status" value="1"/>
</dbReference>
<dbReference type="InterPro" id="IPR036390">
    <property type="entry name" value="WH_DNA-bd_sf"/>
</dbReference>
<gene>
    <name evidence="6" type="ORF">ACFFU4_12380</name>
</gene>
<feature type="domain" description="HTH lysR-type" evidence="5">
    <location>
        <begin position="12"/>
        <end position="69"/>
    </location>
</feature>
<dbReference type="RefSeq" id="WP_377070081.1">
    <property type="nucleotide sequence ID" value="NZ_JBHMEC010000017.1"/>
</dbReference>
<dbReference type="SUPFAM" id="SSF53850">
    <property type="entry name" value="Periplasmic binding protein-like II"/>
    <property type="match status" value="1"/>
</dbReference>
<dbReference type="PANTHER" id="PTHR30537">
    <property type="entry name" value="HTH-TYPE TRANSCRIPTIONAL REGULATOR"/>
    <property type="match status" value="1"/>
</dbReference>
<dbReference type="Proteomes" id="UP001589670">
    <property type="component" value="Unassembled WGS sequence"/>
</dbReference>
<keyword evidence="3" id="KW-0238">DNA-binding</keyword>
<dbReference type="InterPro" id="IPR036388">
    <property type="entry name" value="WH-like_DNA-bd_sf"/>
</dbReference>
<evidence type="ECO:0000313" key="7">
    <source>
        <dbReference type="Proteomes" id="UP001589670"/>
    </source>
</evidence>
<evidence type="ECO:0000313" key="6">
    <source>
        <dbReference type="EMBL" id="MFB9150545.1"/>
    </source>
</evidence>
<evidence type="ECO:0000256" key="1">
    <source>
        <dbReference type="ARBA" id="ARBA00009437"/>
    </source>
</evidence>
<dbReference type="InterPro" id="IPR005119">
    <property type="entry name" value="LysR_subst-bd"/>
</dbReference>
<dbReference type="PROSITE" id="PS50931">
    <property type="entry name" value="HTH_LYSR"/>
    <property type="match status" value="1"/>
</dbReference>
<protein>
    <submittedName>
        <fullName evidence="6">LysR family transcriptional regulator</fullName>
    </submittedName>
</protein>
<dbReference type="Pfam" id="PF00126">
    <property type="entry name" value="HTH_1"/>
    <property type="match status" value="1"/>
</dbReference>